<dbReference type="AlphaFoldDB" id="A0AAV6MZV8"/>
<feature type="transmembrane region" description="Helical" evidence="1">
    <location>
        <begin position="30"/>
        <end position="50"/>
    </location>
</feature>
<protein>
    <submittedName>
        <fullName evidence="2">Uncharacterized protein</fullName>
    </submittedName>
</protein>
<keyword evidence="1" id="KW-1133">Transmembrane helix</keyword>
<dbReference type="Proteomes" id="UP000685013">
    <property type="component" value="Chromosome 11"/>
</dbReference>
<feature type="transmembrane region" description="Helical" evidence="1">
    <location>
        <begin position="212"/>
        <end position="230"/>
    </location>
</feature>
<feature type="non-terminal residue" evidence="2">
    <location>
        <position position="1"/>
    </location>
</feature>
<feature type="transmembrane region" description="Helical" evidence="1">
    <location>
        <begin position="172"/>
        <end position="192"/>
    </location>
</feature>
<organism evidence="2 3">
    <name type="scientific">Cucurbita argyrosperma subsp. sororia</name>
    <dbReference type="NCBI Taxonomy" id="37648"/>
    <lineage>
        <taxon>Eukaryota</taxon>
        <taxon>Viridiplantae</taxon>
        <taxon>Streptophyta</taxon>
        <taxon>Embryophyta</taxon>
        <taxon>Tracheophyta</taxon>
        <taxon>Spermatophyta</taxon>
        <taxon>Magnoliopsida</taxon>
        <taxon>eudicotyledons</taxon>
        <taxon>Gunneridae</taxon>
        <taxon>Pentapetalae</taxon>
        <taxon>rosids</taxon>
        <taxon>fabids</taxon>
        <taxon>Cucurbitales</taxon>
        <taxon>Cucurbitaceae</taxon>
        <taxon>Cucurbiteae</taxon>
        <taxon>Cucurbita</taxon>
    </lineage>
</organism>
<gene>
    <name evidence="2" type="ORF">SDJN03_17787</name>
</gene>
<keyword evidence="3" id="KW-1185">Reference proteome</keyword>
<proteinExistence type="predicted"/>
<feature type="transmembrane region" description="Helical" evidence="1">
    <location>
        <begin position="70"/>
        <end position="88"/>
    </location>
</feature>
<dbReference type="PANTHER" id="PTHR34656:SF1">
    <property type="entry name" value="PYRROLINE-5-CARBOXYLATE REDUCTASE"/>
    <property type="match status" value="1"/>
</dbReference>
<keyword evidence="1" id="KW-0812">Transmembrane</keyword>
<evidence type="ECO:0000313" key="2">
    <source>
        <dbReference type="EMBL" id="KAG6589222.1"/>
    </source>
</evidence>
<reference evidence="2 3" key="1">
    <citation type="journal article" date="2021" name="Hortic Res">
        <title>The domestication of Cucurbita argyrosperma as revealed by the genome of its wild relative.</title>
        <authorList>
            <person name="Barrera-Redondo J."/>
            <person name="Sanchez-de la Vega G."/>
            <person name="Aguirre-Liguori J.A."/>
            <person name="Castellanos-Morales G."/>
            <person name="Gutierrez-Guerrero Y.T."/>
            <person name="Aguirre-Dugua X."/>
            <person name="Aguirre-Planter E."/>
            <person name="Tenaillon M.I."/>
            <person name="Lira-Saade R."/>
            <person name="Eguiarte L.E."/>
        </authorList>
    </citation>
    <scope>NUCLEOTIDE SEQUENCE [LARGE SCALE GENOMIC DNA]</scope>
    <source>
        <strain evidence="2">JBR-2021</strain>
    </source>
</reference>
<sequence>MADNKEEDPETIAPQWYSLIMRVMSKRRTWVCLFVLVYALLLSSSWNFLASILSWYKSQVEVSSSSSSSFGWPAIYASLLLGAVFGVLSMVAALAVMVPATLVTWITIVVLLYFFGKPKRALVVEGRKITKEIFGVVAKILLKEGNLVAAVCAVLGYFALFRKSNERFMGSYGSLLSLQICFINLGFTDLFSVTMDGIQGVYTDSCNEMVDFRTWVVWDLFIMISLNCLIQRYDGSVVMEQTWLEEQDKNSSFFVLKENDLL</sequence>
<evidence type="ECO:0000256" key="1">
    <source>
        <dbReference type="SAM" id="Phobius"/>
    </source>
</evidence>
<comment type="caution">
    <text evidence="2">The sequence shown here is derived from an EMBL/GenBank/DDBJ whole genome shotgun (WGS) entry which is preliminary data.</text>
</comment>
<keyword evidence="1" id="KW-0472">Membrane</keyword>
<name>A0AAV6MZV8_9ROSI</name>
<accession>A0AAV6MZV8</accession>
<dbReference type="EMBL" id="JAGKQH010000011">
    <property type="protein sequence ID" value="KAG6589222.1"/>
    <property type="molecule type" value="Genomic_DNA"/>
</dbReference>
<dbReference type="PANTHER" id="PTHR34656">
    <property type="entry name" value="PYRROLINE-5-CARBOXYLATE REDUCTASE"/>
    <property type="match status" value="1"/>
</dbReference>
<evidence type="ECO:0000313" key="3">
    <source>
        <dbReference type="Proteomes" id="UP000685013"/>
    </source>
</evidence>
<feature type="transmembrane region" description="Helical" evidence="1">
    <location>
        <begin position="95"/>
        <end position="116"/>
    </location>
</feature>
<feature type="transmembrane region" description="Helical" evidence="1">
    <location>
        <begin position="136"/>
        <end position="160"/>
    </location>
</feature>